<keyword evidence="3" id="KW-0819">tRNA processing</keyword>
<dbReference type="OrthoDB" id="9805698at2"/>
<dbReference type="Gene3D" id="3.30.460.10">
    <property type="entry name" value="Beta Polymerase, domain 2"/>
    <property type="match status" value="1"/>
</dbReference>
<dbReference type="GO" id="GO:0000166">
    <property type="term" value="F:nucleotide binding"/>
    <property type="evidence" value="ECO:0007669"/>
    <property type="project" value="UniProtKB-KW"/>
</dbReference>
<sequence>MYRKLIKEIWENNGEAYLVGGWVRDRLMGATEDEIKDIDLEVMGIKRDKFEKILQKYGKFKKVGKSYEIYILNNSIEISFIEVKIPIKECARRRDFTVNSIYYNLIEDKYLDFFGGMEDIKNKLLSYVDKNSFLQDPLRILRTAQFISRFGFSADHLLEVIIKTEKEEISKVPKERICRELEKIYMLGIKPSEGFLFLEKTGILQRIMPEISSLKEVMQDEIYHPEGDVFTHTMMMLDVLSKEERTRELFWSILYHDAGKKETFPGFEGHCEKSHEIFDREIIKFTDNRDLINNARKLVRYHEEPLKILLKGGADKISVKKLAAKVDIDKLLKLYRCDVLGRGRSDNKKELEIIESIGAVYHRVKDELKPIVKGKDLIKWGLEPGENFGEILKELYEAQLEEEFNNLKEAEEFYFTRLAGGLVYKGI</sequence>
<dbReference type="GO" id="GO:0008033">
    <property type="term" value="P:tRNA processing"/>
    <property type="evidence" value="ECO:0007669"/>
    <property type="project" value="UniProtKB-KW"/>
</dbReference>
<keyword evidence="5" id="KW-0479">Metal-binding</keyword>
<evidence type="ECO:0000256" key="1">
    <source>
        <dbReference type="ARBA" id="ARBA00001946"/>
    </source>
</evidence>
<dbReference type="PANTHER" id="PTHR47545">
    <property type="entry name" value="MULTIFUNCTIONAL CCA PROTEIN"/>
    <property type="match status" value="1"/>
</dbReference>
<evidence type="ECO:0000256" key="8">
    <source>
        <dbReference type="ARBA" id="ARBA00022884"/>
    </source>
</evidence>
<evidence type="ECO:0000313" key="12">
    <source>
        <dbReference type="EMBL" id="ADO83217.1"/>
    </source>
</evidence>
<keyword evidence="8 9" id="KW-0694">RNA-binding</keyword>
<keyword evidence="7" id="KW-0460">Magnesium</keyword>
<evidence type="ECO:0000256" key="4">
    <source>
        <dbReference type="ARBA" id="ARBA00022695"/>
    </source>
</evidence>
<keyword evidence="4 12" id="KW-0548">Nucleotidyltransferase</keyword>
<evidence type="ECO:0000259" key="11">
    <source>
        <dbReference type="Pfam" id="PF12627"/>
    </source>
</evidence>
<dbReference type="SUPFAM" id="SSF81891">
    <property type="entry name" value="Poly A polymerase C-terminal region-like"/>
    <property type="match status" value="1"/>
</dbReference>
<proteinExistence type="inferred from homology"/>
<accession>E3HAN0</accession>
<feature type="domain" description="Poly A polymerase head" evidence="10">
    <location>
        <begin position="16"/>
        <end position="125"/>
    </location>
</feature>
<dbReference type="KEGG" id="ipo:Ilyop_1437"/>
<evidence type="ECO:0000313" key="13">
    <source>
        <dbReference type="Proteomes" id="UP000006875"/>
    </source>
</evidence>
<dbReference type="GO" id="GO:0046872">
    <property type="term" value="F:metal ion binding"/>
    <property type="evidence" value="ECO:0007669"/>
    <property type="project" value="UniProtKB-KW"/>
</dbReference>
<dbReference type="EMBL" id="CP002281">
    <property type="protein sequence ID" value="ADO83217.1"/>
    <property type="molecule type" value="Genomic_DNA"/>
</dbReference>
<evidence type="ECO:0000256" key="5">
    <source>
        <dbReference type="ARBA" id="ARBA00022723"/>
    </source>
</evidence>
<comment type="similarity">
    <text evidence="9">Belongs to the tRNA nucleotidyltransferase/poly(A) polymerase family.</text>
</comment>
<dbReference type="Gene3D" id="1.10.3090.10">
    <property type="entry name" value="cca-adding enzyme, domain 2"/>
    <property type="match status" value="1"/>
</dbReference>
<dbReference type="AlphaFoldDB" id="E3HAN0"/>
<evidence type="ECO:0000256" key="9">
    <source>
        <dbReference type="RuleBase" id="RU003953"/>
    </source>
</evidence>
<evidence type="ECO:0000259" key="10">
    <source>
        <dbReference type="Pfam" id="PF01743"/>
    </source>
</evidence>
<feature type="domain" description="tRNA nucleotidyltransferase/poly(A) polymerase RNA and SrmB- binding" evidence="11">
    <location>
        <begin position="162"/>
        <end position="212"/>
    </location>
</feature>
<evidence type="ECO:0000256" key="7">
    <source>
        <dbReference type="ARBA" id="ARBA00022842"/>
    </source>
</evidence>
<name>E3HAN0_ILYPC</name>
<dbReference type="InterPro" id="IPR043519">
    <property type="entry name" value="NT_sf"/>
</dbReference>
<dbReference type="Pfam" id="PF01743">
    <property type="entry name" value="PolyA_pol"/>
    <property type="match status" value="1"/>
</dbReference>
<dbReference type="InterPro" id="IPR032828">
    <property type="entry name" value="PolyA_RNA-bd"/>
</dbReference>
<dbReference type="InterPro" id="IPR050124">
    <property type="entry name" value="tRNA_CCA-adding_enzyme"/>
</dbReference>
<dbReference type="GO" id="GO:0016779">
    <property type="term" value="F:nucleotidyltransferase activity"/>
    <property type="evidence" value="ECO:0007669"/>
    <property type="project" value="UniProtKB-KW"/>
</dbReference>
<keyword evidence="13" id="KW-1185">Reference proteome</keyword>
<dbReference type="Pfam" id="PF12627">
    <property type="entry name" value="PolyA_pol_RNAbd"/>
    <property type="match status" value="1"/>
</dbReference>
<organism evidence="12 13">
    <name type="scientific">Ilyobacter polytropus (strain ATCC 51220 / DSM 2926 / LMG 16218 / CuHBu1)</name>
    <dbReference type="NCBI Taxonomy" id="572544"/>
    <lineage>
        <taxon>Bacteria</taxon>
        <taxon>Fusobacteriati</taxon>
        <taxon>Fusobacteriota</taxon>
        <taxon>Fusobacteriia</taxon>
        <taxon>Fusobacteriales</taxon>
        <taxon>Fusobacteriaceae</taxon>
        <taxon>Ilyobacter</taxon>
    </lineage>
</organism>
<protein>
    <submittedName>
        <fullName evidence="12">Polynucleotide adenylyltransferase region</fullName>
    </submittedName>
</protein>
<dbReference type="RefSeq" id="WP_013387884.1">
    <property type="nucleotide sequence ID" value="NC_014632.1"/>
</dbReference>
<dbReference type="HOGENOM" id="CLU_015961_6_2_0"/>
<evidence type="ECO:0000256" key="3">
    <source>
        <dbReference type="ARBA" id="ARBA00022694"/>
    </source>
</evidence>
<reference evidence="12 13" key="1">
    <citation type="journal article" date="2010" name="Stand. Genomic Sci.">
        <title>Complete genome sequence of Ilyobacter polytropus type strain (CuHbu1).</title>
        <authorList>
            <person name="Sikorski J."/>
            <person name="Chertkov O."/>
            <person name="Lapidus A."/>
            <person name="Nolan M."/>
            <person name="Lucas S."/>
            <person name="Del Rio T.G."/>
            <person name="Tice H."/>
            <person name="Cheng J.F."/>
            <person name="Tapia R."/>
            <person name="Han C."/>
            <person name="Goodwin L."/>
            <person name="Pitluck S."/>
            <person name="Liolios K."/>
            <person name="Ivanova N."/>
            <person name="Mavromatis K."/>
            <person name="Mikhailova N."/>
            <person name="Pati A."/>
            <person name="Chen A."/>
            <person name="Palaniappan K."/>
            <person name="Land M."/>
            <person name="Hauser L."/>
            <person name="Chang Y.J."/>
            <person name="Jeffries C.D."/>
            <person name="Brambilla E."/>
            <person name="Yasawong M."/>
            <person name="Rohde M."/>
            <person name="Pukall R."/>
            <person name="Spring S."/>
            <person name="Goker M."/>
            <person name="Woyke T."/>
            <person name="Bristow J."/>
            <person name="Eisen J.A."/>
            <person name="Markowitz V."/>
            <person name="Hugenholtz P."/>
            <person name="Kyrpides N.C."/>
            <person name="Klenk H.P."/>
        </authorList>
    </citation>
    <scope>NUCLEOTIDE SEQUENCE [LARGE SCALE GENOMIC DNA]</scope>
    <source>
        <strain evidence="13">ATCC 51220 / DSM 2926 / LMG 16218 / CuHBu1</strain>
    </source>
</reference>
<comment type="cofactor">
    <cofactor evidence="1">
        <name>Mg(2+)</name>
        <dbReference type="ChEBI" id="CHEBI:18420"/>
    </cofactor>
</comment>
<keyword evidence="2 9" id="KW-0808">Transferase</keyword>
<keyword evidence="6" id="KW-0547">Nucleotide-binding</keyword>
<dbReference type="eggNOG" id="COG0617">
    <property type="taxonomic scope" value="Bacteria"/>
</dbReference>
<dbReference type="STRING" id="572544.Ilyop_1437"/>
<dbReference type="Proteomes" id="UP000006875">
    <property type="component" value="Chromosome"/>
</dbReference>
<dbReference type="SUPFAM" id="SSF81301">
    <property type="entry name" value="Nucleotidyltransferase"/>
    <property type="match status" value="1"/>
</dbReference>
<evidence type="ECO:0000256" key="6">
    <source>
        <dbReference type="ARBA" id="ARBA00022741"/>
    </source>
</evidence>
<dbReference type="InterPro" id="IPR002646">
    <property type="entry name" value="PolA_pol_head_dom"/>
</dbReference>
<dbReference type="GO" id="GO:0003723">
    <property type="term" value="F:RNA binding"/>
    <property type="evidence" value="ECO:0007669"/>
    <property type="project" value="UniProtKB-KW"/>
</dbReference>
<gene>
    <name evidence="12" type="ordered locus">Ilyop_1437</name>
</gene>
<evidence type="ECO:0000256" key="2">
    <source>
        <dbReference type="ARBA" id="ARBA00022679"/>
    </source>
</evidence>